<protein>
    <submittedName>
        <fullName evidence="1">Uncharacterized protein</fullName>
    </submittedName>
</protein>
<evidence type="ECO:0000313" key="2">
    <source>
        <dbReference type="Proteomes" id="UP000647424"/>
    </source>
</evidence>
<gene>
    <name evidence="1" type="ORF">IC609_15765</name>
</gene>
<organism evidence="1 2">
    <name type="scientific">Limnohabitans radicicola</name>
    <dbReference type="NCBI Taxonomy" id="2771427"/>
    <lineage>
        <taxon>Bacteria</taxon>
        <taxon>Pseudomonadati</taxon>
        <taxon>Pseudomonadota</taxon>
        <taxon>Betaproteobacteria</taxon>
        <taxon>Burkholderiales</taxon>
        <taxon>Comamonadaceae</taxon>
        <taxon>Limnohabitans</taxon>
    </lineage>
</organism>
<sequence>MAVKAAAERFIWNGSNDMQTVANAYRRSVMFAALACATLGVDAWAQTAAETTPSKLTYSVKAGFFSPKFDYTRSVTPTGLHLYIGRIPYLFDPKTFTFVLLSKPQADFDPQMKVEGEPEMEVGREWSVTFQEHPSAQARCNDLTRKTGKAKIVAKQPEIVMVQGQAQSVEVVVAQVSGTWASCGYEGTYERTTHYAPSLGVFTVSNSVTSLSTGQVVSNVQSRLENVHLSQ</sequence>
<dbReference type="EMBL" id="JACYFT010000007">
    <property type="protein sequence ID" value="MBD8051994.1"/>
    <property type="molecule type" value="Genomic_DNA"/>
</dbReference>
<dbReference type="Proteomes" id="UP000647424">
    <property type="component" value="Unassembled WGS sequence"/>
</dbReference>
<keyword evidence="2" id="KW-1185">Reference proteome</keyword>
<reference evidence="1" key="1">
    <citation type="submission" date="2020-09" db="EMBL/GenBank/DDBJ databases">
        <title>Genome seq and assembly of Limnohabitants sp.</title>
        <authorList>
            <person name="Chhetri G."/>
        </authorList>
    </citation>
    <scope>NUCLEOTIDE SEQUENCE</scope>
    <source>
        <strain evidence="1">JUR4</strain>
    </source>
</reference>
<accession>A0A927IKQ2</accession>
<dbReference type="AlphaFoldDB" id="A0A927IKQ2"/>
<proteinExistence type="predicted"/>
<name>A0A927IKQ2_9BURK</name>
<comment type="caution">
    <text evidence="1">The sequence shown here is derived from an EMBL/GenBank/DDBJ whole genome shotgun (WGS) entry which is preliminary data.</text>
</comment>
<evidence type="ECO:0000313" key="1">
    <source>
        <dbReference type="EMBL" id="MBD8051994.1"/>
    </source>
</evidence>